<evidence type="ECO:0000313" key="1">
    <source>
        <dbReference type="EMBL" id="MBL0684781.1"/>
    </source>
</evidence>
<organism evidence="1 2">
    <name type="scientific">Aquimarina mytili</name>
    <dbReference type="NCBI Taxonomy" id="874423"/>
    <lineage>
        <taxon>Bacteria</taxon>
        <taxon>Pseudomonadati</taxon>
        <taxon>Bacteroidota</taxon>
        <taxon>Flavobacteriia</taxon>
        <taxon>Flavobacteriales</taxon>
        <taxon>Flavobacteriaceae</taxon>
        <taxon>Aquimarina</taxon>
    </lineage>
</organism>
<dbReference type="AlphaFoldDB" id="A0A937A0U7"/>
<accession>A0A937A0U7</accession>
<protein>
    <submittedName>
        <fullName evidence="1">Uncharacterized protein</fullName>
    </submittedName>
</protein>
<evidence type="ECO:0000313" key="2">
    <source>
        <dbReference type="Proteomes" id="UP000651057"/>
    </source>
</evidence>
<proteinExistence type="predicted"/>
<name>A0A937A0U7_9FLAO</name>
<comment type="caution">
    <text evidence="1">The sequence shown here is derived from an EMBL/GenBank/DDBJ whole genome shotgun (WGS) entry which is preliminary data.</text>
</comment>
<reference evidence="1" key="1">
    <citation type="submission" date="2021-01" db="EMBL/GenBank/DDBJ databases">
        <authorList>
            <person name="Zhong Y.L."/>
        </authorList>
    </citation>
    <scope>NUCLEOTIDE SEQUENCE</scope>
    <source>
        <strain evidence="1">KCTC 23302</strain>
    </source>
</reference>
<dbReference type="Proteomes" id="UP000651057">
    <property type="component" value="Unassembled WGS sequence"/>
</dbReference>
<dbReference type="RefSeq" id="WP_201921711.1">
    <property type="nucleotide sequence ID" value="NZ_BAABAX010000014.1"/>
</dbReference>
<keyword evidence="2" id="KW-1185">Reference proteome</keyword>
<sequence>MIACLVPVPFLFQKKSGKFDQDNKIELVDSQEEKTQIKTKKIDNELFS</sequence>
<dbReference type="EMBL" id="JAERQJ010000006">
    <property type="protein sequence ID" value="MBL0684781.1"/>
    <property type="molecule type" value="Genomic_DNA"/>
</dbReference>
<gene>
    <name evidence="1" type="ORF">JJQ60_14720</name>
</gene>